<evidence type="ECO:0000313" key="3">
    <source>
        <dbReference type="EMBL" id="MQS04960.1"/>
    </source>
</evidence>
<reference evidence="3 4" key="1">
    <citation type="submission" date="2019-10" db="EMBL/GenBank/DDBJ databases">
        <title>Streptomyces sp. nov., a novel actinobacterium isolated from alkaline environment.</title>
        <authorList>
            <person name="Golinska P."/>
        </authorList>
    </citation>
    <scope>NUCLEOTIDE SEQUENCE [LARGE SCALE GENOMIC DNA]</scope>
    <source>
        <strain evidence="3 4">OF1</strain>
    </source>
</reference>
<proteinExistence type="predicted"/>
<feature type="region of interest" description="Disordered" evidence="1">
    <location>
        <begin position="1"/>
        <end position="61"/>
    </location>
</feature>
<feature type="compositionally biased region" description="Basic and acidic residues" evidence="1">
    <location>
        <begin position="30"/>
        <end position="41"/>
    </location>
</feature>
<dbReference type="EMBL" id="VJYK02000392">
    <property type="protein sequence ID" value="MQS04960.1"/>
    <property type="molecule type" value="Genomic_DNA"/>
</dbReference>
<protein>
    <submittedName>
        <fullName evidence="3">Uncharacterized protein</fullName>
    </submittedName>
</protein>
<evidence type="ECO:0000313" key="5">
    <source>
        <dbReference type="Proteomes" id="UP000517765"/>
    </source>
</evidence>
<keyword evidence="4" id="KW-1185">Reference proteome</keyword>
<accession>A0A5P0YY72</accession>
<reference evidence="5" key="2">
    <citation type="submission" date="2020-05" db="EMBL/GenBank/DDBJ databases">
        <title>Classification of alakaliphilic streptomycetes isolated from an alkaline soil next to Lonar Crater, India and a proposal for the recognition of Streptomyces alkaliterrae sp. nov.</title>
        <authorList>
            <person name="Golinska P."/>
        </authorList>
    </citation>
    <scope>NUCLEOTIDE SEQUENCE [LARGE SCALE GENOMIC DNA]</scope>
    <source>
        <strain evidence="5">OF8</strain>
    </source>
</reference>
<dbReference type="RefSeq" id="WP_143651132.1">
    <property type="nucleotide sequence ID" value="NZ_JABJXA010000194.1"/>
</dbReference>
<evidence type="ECO:0000313" key="4">
    <source>
        <dbReference type="Proteomes" id="UP000320857"/>
    </source>
</evidence>
<sequence>MTSPADQPDSGRKPAMLHFGDPLGEQSADDTDRGWGERPGSESDGAADLARFLDEKPPHHI</sequence>
<dbReference type="Proteomes" id="UP000320857">
    <property type="component" value="Unassembled WGS sequence"/>
</dbReference>
<reference evidence="2" key="3">
    <citation type="journal article" name="Syst. Appl. Microbiol.">
        <title>Streptomyces alkaliterrae sp. nov., isolated from an alkaline soil, and emended descriptions of Streptomyces alkaliphilus, Streptomyces calidiresistens and Streptomyces durbertensis.</title>
        <authorList>
            <person name="Swiecimska M."/>
            <person name="Golinska P."/>
            <person name="Nouioui I."/>
            <person name="Wypij M."/>
            <person name="Rai M."/>
            <person name="Sangal V."/>
            <person name="Goodfellow M."/>
        </authorList>
    </citation>
    <scope>NUCLEOTIDE SEQUENCE</scope>
    <source>
        <strain evidence="2">OF8</strain>
    </source>
</reference>
<comment type="caution">
    <text evidence="3">The sequence shown here is derived from an EMBL/GenBank/DDBJ whole genome shotgun (WGS) entry which is preliminary data.</text>
</comment>
<dbReference type="EMBL" id="JABJXA010000194">
    <property type="protein sequence ID" value="MBB1261660.1"/>
    <property type="molecule type" value="Genomic_DNA"/>
</dbReference>
<organism evidence="3 4">
    <name type="scientific">Streptomyces alkaliterrae</name>
    <dbReference type="NCBI Taxonomy" id="2213162"/>
    <lineage>
        <taxon>Bacteria</taxon>
        <taxon>Bacillati</taxon>
        <taxon>Actinomycetota</taxon>
        <taxon>Actinomycetes</taxon>
        <taxon>Kitasatosporales</taxon>
        <taxon>Streptomycetaceae</taxon>
        <taxon>Streptomyces</taxon>
    </lineage>
</organism>
<evidence type="ECO:0000313" key="2">
    <source>
        <dbReference type="EMBL" id="MBB1261660.1"/>
    </source>
</evidence>
<evidence type="ECO:0000256" key="1">
    <source>
        <dbReference type="SAM" id="MobiDB-lite"/>
    </source>
</evidence>
<feature type="compositionally biased region" description="Basic and acidic residues" evidence="1">
    <location>
        <begin position="51"/>
        <end position="61"/>
    </location>
</feature>
<dbReference type="Proteomes" id="UP000517765">
    <property type="component" value="Unassembled WGS sequence"/>
</dbReference>
<name>A0A5P0YY72_9ACTN</name>
<gene>
    <name evidence="3" type="ORF">FNX44_024510</name>
    <name evidence="2" type="ORF">H3147_23005</name>
</gene>
<dbReference type="AlphaFoldDB" id="A0A5P0YY72"/>
<dbReference type="OrthoDB" id="4843807at2"/>